<feature type="active site" evidence="6">
    <location>
        <position position="168"/>
    </location>
</feature>
<dbReference type="AlphaFoldDB" id="A0A517ZG65"/>
<dbReference type="EMBL" id="CP036275">
    <property type="protein sequence ID" value="QDU41478.1"/>
    <property type="molecule type" value="Genomic_DNA"/>
</dbReference>
<dbReference type="GO" id="GO:0006465">
    <property type="term" value="P:signal peptide processing"/>
    <property type="evidence" value="ECO:0007669"/>
    <property type="project" value="InterPro"/>
</dbReference>
<keyword evidence="5 7" id="KW-0378">Hydrolase</keyword>
<feature type="region of interest" description="Disordered" evidence="8">
    <location>
        <begin position="1"/>
        <end position="20"/>
    </location>
</feature>
<dbReference type="Gene3D" id="2.10.109.10">
    <property type="entry name" value="Umud Fragment, subunit A"/>
    <property type="match status" value="2"/>
</dbReference>
<dbReference type="InterPro" id="IPR019533">
    <property type="entry name" value="Peptidase_S26"/>
</dbReference>
<dbReference type="Proteomes" id="UP000320496">
    <property type="component" value="Chromosome"/>
</dbReference>
<feature type="domain" description="Peptidase S26" evidence="9">
    <location>
        <begin position="131"/>
        <end position="204"/>
    </location>
</feature>
<evidence type="ECO:0000256" key="7">
    <source>
        <dbReference type="RuleBase" id="RU362042"/>
    </source>
</evidence>
<dbReference type="GO" id="GO:0016020">
    <property type="term" value="C:membrane"/>
    <property type="evidence" value="ECO:0007669"/>
    <property type="project" value="UniProtKB-SubCell"/>
</dbReference>
<proteinExistence type="inferred from homology"/>
<name>A0A517ZG65_9PLAN</name>
<evidence type="ECO:0000256" key="8">
    <source>
        <dbReference type="SAM" id="MobiDB-lite"/>
    </source>
</evidence>
<dbReference type="GO" id="GO:0004252">
    <property type="term" value="F:serine-type endopeptidase activity"/>
    <property type="evidence" value="ECO:0007669"/>
    <property type="project" value="InterPro"/>
</dbReference>
<reference evidence="10 11" key="1">
    <citation type="submission" date="2019-02" db="EMBL/GenBank/DDBJ databases">
        <title>Deep-cultivation of Planctomycetes and their phenomic and genomic characterization uncovers novel biology.</title>
        <authorList>
            <person name="Wiegand S."/>
            <person name="Jogler M."/>
            <person name="Boedeker C."/>
            <person name="Pinto D."/>
            <person name="Vollmers J."/>
            <person name="Rivas-Marin E."/>
            <person name="Kohn T."/>
            <person name="Peeters S.H."/>
            <person name="Heuer A."/>
            <person name="Rast P."/>
            <person name="Oberbeckmann S."/>
            <person name="Bunk B."/>
            <person name="Jeske O."/>
            <person name="Meyerdierks A."/>
            <person name="Storesund J.E."/>
            <person name="Kallscheuer N."/>
            <person name="Luecker S."/>
            <person name="Lage O.M."/>
            <person name="Pohl T."/>
            <person name="Merkel B.J."/>
            <person name="Hornburger P."/>
            <person name="Mueller R.-W."/>
            <person name="Bruemmer F."/>
            <person name="Labrenz M."/>
            <person name="Spormann A.M."/>
            <person name="Op den Camp H."/>
            <person name="Overmann J."/>
            <person name="Amann R."/>
            <person name="Jetten M.S.M."/>
            <person name="Mascher T."/>
            <person name="Medema M.H."/>
            <person name="Devos D.P."/>
            <person name="Kaster A.-K."/>
            <person name="Ovreas L."/>
            <person name="Rohde M."/>
            <person name="Galperin M.Y."/>
            <person name="Jogler C."/>
        </authorList>
    </citation>
    <scope>NUCLEOTIDE SEQUENCE [LARGE SCALE GENOMIC DNA]</scope>
    <source>
        <strain evidence="10 11">Mal4</strain>
    </source>
</reference>
<dbReference type="PROSITE" id="PS00761">
    <property type="entry name" value="SPASE_I_3"/>
    <property type="match status" value="1"/>
</dbReference>
<feature type="region of interest" description="Disordered" evidence="8">
    <location>
        <begin position="88"/>
        <end position="107"/>
    </location>
</feature>
<dbReference type="CDD" id="cd06530">
    <property type="entry name" value="S26_SPase_I"/>
    <property type="match status" value="2"/>
</dbReference>
<dbReference type="PROSITE" id="PS00760">
    <property type="entry name" value="SPASE_I_2"/>
    <property type="match status" value="1"/>
</dbReference>
<dbReference type="NCBIfam" id="TIGR02227">
    <property type="entry name" value="sigpep_I_bact"/>
    <property type="match status" value="1"/>
</dbReference>
<keyword evidence="7" id="KW-0645">Protease</keyword>
<dbReference type="PRINTS" id="PR00727">
    <property type="entry name" value="LEADERPTASE"/>
</dbReference>
<evidence type="ECO:0000256" key="5">
    <source>
        <dbReference type="ARBA" id="ARBA00022801"/>
    </source>
</evidence>
<dbReference type="Pfam" id="PF10502">
    <property type="entry name" value="Peptidase_S26"/>
    <property type="match status" value="2"/>
</dbReference>
<evidence type="ECO:0000313" key="10">
    <source>
        <dbReference type="EMBL" id="QDU41478.1"/>
    </source>
</evidence>
<keyword evidence="11" id="KW-1185">Reference proteome</keyword>
<dbReference type="EC" id="3.4.21.89" evidence="3 7"/>
<protein>
    <recommendedName>
        <fullName evidence="4 7">Signal peptidase I</fullName>
        <ecNumber evidence="3 7">3.4.21.89</ecNumber>
    </recommendedName>
</protein>
<gene>
    <name evidence="10" type="primary">sipV</name>
    <name evidence="10" type="ORF">Mal4_58460</name>
</gene>
<dbReference type="KEGG" id="mri:Mal4_58460"/>
<comment type="similarity">
    <text evidence="2 7">Belongs to the peptidase S26 family.</text>
</comment>
<dbReference type="InterPro" id="IPR000223">
    <property type="entry name" value="Pept_S26A_signal_pept_1"/>
</dbReference>
<dbReference type="PANTHER" id="PTHR43390:SF1">
    <property type="entry name" value="CHLOROPLAST PROCESSING PEPTIDASE"/>
    <property type="match status" value="1"/>
</dbReference>
<comment type="catalytic activity">
    <reaction evidence="1 7">
        <text>Cleavage of hydrophobic, N-terminal signal or leader sequences from secreted and periplasmic proteins.</text>
        <dbReference type="EC" id="3.4.21.89"/>
    </reaction>
</comment>
<dbReference type="InterPro" id="IPR036286">
    <property type="entry name" value="LexA/Signal_pep-like_sf"/>
</dbReference>
<sequence>MGTRQTRIPSRHSASRQPARNSALRQMFESLLVLAVAVVVFRGFIAEGYLISTGSMAPCLLGYHRRVDCPSCGYQFARGVSKATSGRVGYATSGDPEPGQELGGTETGPVSAAICPNCGLDEIETAALPTTEGDQLLVHKNAFQFREPRRWEVAVFRNPGDPRQAYVKRIVGLPGETIELIDGDVYAGGLLQRKPLATQLGMRILVDDHAHRPAEADPDWQPRWLVPETGGWTEHRNRFDFRPGERSDHTAEESNELAWVQYRHWLRSGGTHRTSVRLNRWPDDATSPDAIFTPLSYRDGRLHYVGAMPARERDRWLDRSADPRFHEAVRQLYERSHTTWVPDVYGYNHPLDVPQFYPLRDLMFEASLERHGGTGEFRVEMTDGRHEFTTVIDFDRREARLHVAGVEGPVRTGRWPPREAPGPVLLQMSTMDRQILVAIDGAVVFEPVAYAEGETPPDLPRYPVRFAARGVDLTVSGVQVFRDVYYTPRNRLNEQTTFELHEDEFFVLGDNSPVSIDSRSWDHPAVHRSMLIGKPFLVHLPSRPGRLWWGGEDRYFRVPDLARIRYIR</sequence>
<feature type="active site" evidence="6">
    <location>
        <position position="55"/>
    </location>
</feature>
<evidence type="ECO:0000313" key="11">
    <source>
        <dbReference type="Proteomes" id="UP000320496"/>
    </source>
</evidence>
<evidence type="ECO:0000256" key="4">
    <source>
        <dbReference type="ARBA" id="ARBA00019232"/>
    </source>
</evidence>
<organism evidence="10 11">
    <name type="scientific">Maioricimonas rarisocia</name>
    <dbReference type="NCBI Taxonomy" id="2528026"/>
    <lineage>
        <taxon>Bacteria</taxon>
        <taxon>Pseudomonadati</taxon>
        <taxon>Planctomycetota</taxon>
        <taxon>Planctomycetia</taxon>
        <taxon>Planctomycetales</taxon>
        <taxon>Planctomycetaceae</taxon>
        <taxon>Maioricimonas</taxon>
    </lineage>
</organism>
<accession>A0A517ZG65</accession>
<evidence type="ECO:0000256" key="3">
    <source>
        <dbReference type="ARBA" id="ARBA00013208"/>
    </source>
</evidence>
<evidence type="ECO:0000256" key="2">
    <source>
        <dbReference type="ARBA" id="ARBA00009370"/>
    </source>
</evidence>
<evidence type="ECO:0000256" key="1">
    <source>
        <dbReference type="ARBA" id="ARBA00000677"/>
    </source>
</evidence>
<dbReference type="InterPro" id="IPR019758">
    <property type="entry name" value="Pept_S26A_signal_pept_1_CS"/>
</dbReference>
<evidence type="ECO:0000259" key="9">
    <source>
        <dbReference type="Pfam" id="PF10502"/>
    </source>
</evidence>
<feature type="domain" description="Peptidase S26" evidence="9">
    <location>
        <begin position="494"/>
        <end position="538"/>
    </location>
</feature>
<dbReference type="SUPFAM" id="SSF51306">
    <property type="entry name" value="LexA/Signal peptidase"/>
    <property type="match status" value="2"/>
</dbReference>
<comment type="subcellular location">
    <subcellularLocation>
        <location evidence="7">Membrane</location>
        <topology evidence="7">Single-pass type II membrane protein</topology>
    </subcellularLocation>
</comment>
<dbReference type="GO" id="GO:0009003">
    <property type="term" value="F:signal peptidase activity"/>
    <property type="evidence" value="ECO:0007669"/>
    <property type="project" value="UniProtKB-EC"/>
</dbReference>
<evidence type="ECO:0000256" key="6">
    <source>
        <dbReference type="PIRSR" id="PIRSR600223-1"/>
    </source>
</evidence>
<dbReference type="PANTHER" id="PTHR43390">
    <property type="entry name" value="SIGNAL PEPTIDASE I"/>
    <property type="match status" value="1"/>
</dbReference>
<dbReference type="InterPro" id="IPR019757">
    <property type="entry name" value="Pept_S26A_signal_pept_1_Lys-AS"/>
</dbReference>